<proteinExistence type="predicted"/>
<reference evidence="1" key="1">
    <citation type="submission" date="2019-08" db="EMBL/GenBank/DDBJ databases">
        <authorList>
            <person name="Kucharzyk K."/>
            <person name="Murdoch R.W."/>
            <person name="Higgins S."/>
            <person name="Loffler F."/>
        </authorList>
    </citation>
    <scope>NUCLEOTIDE SEQUENCE</scope>
</reference>
<gene>
    <name evidence="1" type="ORF">SDC9_208251</name>
</gene>
<dbReference type="AlphaFoldDB" id="A0A645JLL3"/>
<name>A0A645JLL3_9ZZZZ</name>
<protein>
    <submittedName>
        <fullName evidence="1">Uncharacterized protein</fullName>
    </submittedName>
</protein>
<comment type="caution">
    <text evidence="1">The sequence shown here is derived from an EMBL/GenBank/DDBJ whole genome shotgun (WGS) entry which is preliminary data.</text>
</comment>
<evidence type="ECO:0000313" key="1">
    <source>
        <dbReference type="EMBL" id="MPN60523.1"/>
    </source>
</evidence>
<organism evidence="1">
    <name type="scientific">bioreactor metagenome</name>
    <dbReference type="NCBI Taxonomy" id="1076179"/>
    <lineage>
        <taxon>unclassified sequences</taxon>
        <taxon>metagenomes</taxon>
        <taxon>ecological metagenomes</taxon>
    </lineage>
</organism>
<accession>A0A645JLL3</accession>
<dbReference type="EMBL" id="VSSQ01135897">
    <property type="protein sequence ID" value="MPN60523.1"/>
    <property type="molecule type" value="Genomic_DNA"/>
</dbReference>
<sequence length="117" mass="13749">MGDTSGWLTVPVYIQATSLMKKAIEVTKDEILRNRLQREEIPLKFVLLLENARFKTYEQENNISPVTPPNPEEALTEFMSLLKEFNVTMVREDFSSHPNHTQWVEQLLRSRLFPEEK</sequence>